<proteinExistence type="predicted"/>
<organism evidence="2 3">
    <name type="scientific">Saccharothrix variisporea</name>
    <dbReference type="NCBI Taxonomy" id="543527"/>
    <lineage>
        <taxon>Bacteria</taxon>
        <taxon>Bacillati</taxon>
        <taxon>Actinomycetota</taxon>
        <taxon>Actinomycetes</taxon>
        <taxon>Pseudonocardiales</taxon>
        <taxon>Pseudonocardiaceae</taxon>
        <taxon>Saccharothrix</taxon>
    </lineage>
</organism>
<evidence type="ECO:0000256" key="1">
    <source>
        <dbReference type="SAM" id="Phobius"/>
    </source>
</evidence>
<name>A0A495X1H3_9PSEU</name>
<keyword evidence="3" id="KW-1185">Reference proteome</keyword>
<evidence type="ECO:0000313" key="2">
    <source>
        <dbReference type="EMBL" id="RKT67115.1"/>
    </source>
</evidence>
<accession>A0A495X1H3</accession>
<comment type="caution">
    <text evidence="2">The sequence shown here is derived from an EMBL/GenBank/DDBJ whole genome shotgun (WGS) entry which is preliminary data.</text>
</comment>
<keyword evidence="1" id="KW-0812">Transmembrane</keyword>
<dbReference type="RefSeq" id="WP_211350920.1">
    <property type="nucleotide sequence ID" value="NZ_JBIUBA010000046.1"/>
</dbReference>
<gene>
    <name evidence="2" type="ORF">DFJ66_0283</name>
</gene>
<reference evidence="2 3" key="1">
    <citation type="submission" date="2018-10" db="EMBL/GenBank/DDBJ databases">
        <title>Sequencing the genomes of 1000 actinobacteria strains.</title>
        <authorList>
            <person name="Klenk H.-P."/>
        </authorList>
    </citation>
    <scope>NUCLEOTIDE SEQUENCE [LARGE SCALE GENOMIC DNA]</scope>
    <source>
        <strain evidence="2 3">DSM 43911</strain>
    </source>
</reference>
<sequence>MAQKDLTFNIFGRDVSASKTLDKVGDSVERLDGRFKSFGSGSLKALAGMEAGALGAGAAITGSLGAVTLGFIGAGIALNATSREVGGTWNAMTQEMATDAQSAALPLRGPLQDAILQLTRTSRSLRPEMREAFAATVPAIESLTRGVDGLARTAVPGLVVAVKSSAPAFRGIESAMIDTGHGVKDFFVELSGGARSSEQILVQLGKVVRDALGFAGRFLADLANDGAPSVERLRQVLSQLFSVVSNLSGSGFPVLFTAATAALNVLSGILAAVEPISEELGTLVGVIVSVAAAFRLLNGISTVVSGISTGLQGFVRDVRAAGDEAGGVRNKFNLLTSFIGGPFGIALGIATFALDAFGAKQGEAARRTDDLAAALRASKGAIDDNVRSMAAEKLSKAGAIDQAKKLGINVADLTDAYLGHGKAAEKVTSFLRGYEDQLIAQGVPLQENAADTKKLVDEMESKAAAARALLALLDEEAPKNEQSRQAALDLALATDESRSSLEHATLAQKNHTAATAELRAAYMTLQDEVGNTNARLSALQTIMDRLTGRKPDYEEAIQSLNDTFRSLGDQYESTKGKAGEFGDALVNADGTVNTSTEAGSRLQDTMVALQSSTLSAADAMARNGATQQEVQGFVEGVRQQFIKQRTDMGYTQEAAEALANKYGLLPRDVTTLFFTPNLGDRMQAIDAFRAKVETLPDGHVIVYADTAGAQGSIDRVISTNDGRVVNITIKANGDVQALNASGQAVGWAARAQGGPVLAGKPYLVGERGPELIFPTHDGYVANAQDTAAIMRGARTESVRMGDGSGAMVSKTYNLTVYNAANSVVDIREQFRRMELMQP</sequence>
<keyword evidence="1" id="KW-0472">Membrane</keyword>
<protein>
    <submittedName>
        <fullName evidence="2">Uncharacterized protein</fullName>
    </submittedName>
</protein>
<feature type="transmembrane region" description="Helical" evidence="1">
    <location>
        <begin position="334"/>
        <end position="357"/>
    </location>
</feature>
<evidence type="ECO:0000313" key="3">
    <source>
        <dbReference type="Proteomes" id="UP000272729"/>
    </source>
</evidence>
<dbReference type="AlphaFoldDB" id="A0A495X1H3"/>
<feature type="transmembrane region" description="Helical" evidence="1">
    <location>
        <begin position="252"/>
        <end position="273"/>
    </location>
</feature>
<keyword evidence="1" id="KW-1133">Transmembrane helix</keyword>
<dbReference type="EMBL" id="RBXR01000001">
    <property type="protein sequence ID" value="RKT67115.1"/>
    <property type="molecule type" value="Genomic_DNA"/>
</dbReference>
<dbReference type="Proteomes" id="UP000272729">
    <property type="component" value="Unassembled WGS sequence"/>
</dbReference>